<reference evidence="2 3" key="1">
    <citation type="submission" date="2017-08" db="EMBL/GenBank/DDBJ databases">
        <title>Phylogentic analysis of Mycobacterium avium complex whole genomes.</title>
        <authorList>
            <person name="Caverly L.J."/>
            <person name="Spilker T."/>
            <person name="LiPuma J."/>
        </authorList>
    </citation>
    <scope>NUCLEOTIDE SEQUENCE [LARGE SCALE GENOMIC DNA]</scope>
    <source>
        <strain evidence="2 3">FLAC0026</strain>
    </source>
</reference>
<keyword evidence="1" id="KW-0812">Transmembrane</keyword>
<dbReference type="EMBL" id="CP023147">
    <property type="protein sequence ID" value="ASW91276.1"/>
    <property type="molecule type" value="Genomic_DNA"/>
</dbReference>
<dbReference type="AlphaFoldDB" id="A0AAC9VRX4"/>
<evidence type="ECO:0000313" key="2">
    <source>
        <dbReference type="EMBL" id="ASW91276.1"/>
    </source>
</evidence>
<organism evidence="2 3">
    <name type="scientific">Mycobacterium marseillense</name>
    <dbReference type="NCBI Taxonomy" id="701042"/>
    <lineage>
        <taxon>Bacteria</taxon>
        <taxon>Bacillati</taxon>
        <taxon>Actinomycetota</taxon>
        <taxon>Actinomycetes</taxon>
        <taxon>Mycobacteriales</taxon>
        <taxon>Mycobacteriaceae</taxon>
        <taxon>Mycobacterium</taxon>
        <taxon>Mycobacterium avium complex (MAC)</taxon>
    </lineage>
</organism>
<evidence type="ECO:0000256" key="1">
    <source>
        <dbReference type="SAM" id="Phobius"/>
    </source>
</evidence>
<feature type="transmembrane region" description="Helical" evidence="1">
    <location>
        <begin position="6"/>
        <end position="32"/>
    </location>
</feature>
<sequence length="179" mass="20155">MELGDAQAWATIIGTVIAALALTATLLISFLTARGANQRGLRDRLRQQLRAMDLACHVHFKREGWRAVNPMPQFSIQALDHVYQDGLLSPGRSHIEMLKAVLREIRNSLEATESPGDDIFRGPSPIDKARFDRALEDLGSVAEVYLRALGKMDNTGVGGYWTYLRYRFAPIRRRHRPGE</sequence>
<dbReference type="RefSeq" id="WP_095577493.1">
    <property type="nucleotide sequence ID" value="NZ_CP023147.1"/>
</dbReference>
<dbReference type="KEGG" id="mmal:CKJ54_16390"/>
<protein>
    <submittedName>
        <fullName evidence="2">Uncharacterized protein</fullName>
    </submittedName>
</protein>
<keyword evidence="1" id="KW-0472">Membrane</keyword>
<name>A0AAC9VRX4_9MYCO</name>
<accession>A0AAC9VRX4</accession>
<proteinExistence type="predicted"/>
<keyword evidence="1" id="KW-1133">Transmembrane helix</keyword>
<evidence type="ECO:0000313" key="3">
    <source>
        <dbReference type="Proteomes" id="UP000216246"/>
    </source>
</evidence>
<dbReference type="Proteomes" id="UP000216246">
    <property type="component" value="Chromosome"/>
</dbReference>
<gene>
    <name evidence="2" type="ORF">CKJ54_16390</name>
</gene>